<dbReference type="PANTHER" id="PTHR22981">
    <property type="entry name" value="3-HYDROXYISOBUTYRATE DEHYDROGENASE-RELATED"/>
    <property type="match status" value="1"/>
</dbReference>
<dbReference type="InterPro" id="IPR015815">
    <property type="entry name" value="HIBADH-related"/>
</dbReference>
<keyword evidence="3 5" id="KW-0560">Oxidoreductase</keyword>
<dbReference type="InterPro" id="IPR002204">
    <property type="entry name" value="3-OH-isobutyrate_DH-rel_CS"/>
</dbReference>
<evidence type="ECO:0000259" key="6">
    <source>
        <dbReference type="Pfam" id="PF03446"/>
    </source>
</evidence>
<gene>
    <name evidence="8" type="primary">mmsB</name>
    <name evidence="8" type="ORF">ILT43_05180</name>
</gene>
<evidence type="ECO:0000256" key="2">
    <source>
        <dbReference type="ARBA" id="ARBA00022456"/>
    </source>
</evidence>
<dbReference type="PIRSF" id="PIRSF000103">
    <property type="entry name" value="HIBADH"/>
    <property type="match status" value="1"/>
</dbReference>
<dbReference type="PROSITE" id="PS00895">
    <property type="entry name" value="3_HYDROXYISOBUT_DH"/>
    <property type="match status" value="1"/>
</dbReference>
<dbReference type="InterPro" id="IPR008927">
    <property type="entry name" value="6-PGluconate_DH-like_C_sf"/>
</dbReference>
<organism evidence="8 9">
    <name type="scientific">Sphingomonas longa</name>
    <dbReference type="NCBI Taxonomy" id="2778730"/>
    <lineage>
        <taxon>Bacteria</taxon>
        <taxon>Pseudomonadati</taxon>
        <taxon>Pseudomonadota</taxon>
        <taxon>Alphaproteobacteria</taxon>
        <taxon>Sphingomonadales</taxon>
        <taxon>Sphingomonadaceae</taxon>
        <taxon>Sphingomonas</taxon>
    </lineage>
</organism>
<dbReference type="InterPro" id="IPR011548">
    <property type="entry name" value="HIBADH"/>
</dbReference>
<keyword evidence="9" id="KW-1185">Reference proteome</keyword>
<evidence type="ECO:0000313" key="9">
    <source>
        <dbReference type="Proteomes" id="UP000763641"/>
    </source>
</evidence>
<accession>A0ABS2D4C6</accession>
<evidence type="ECO:0000256" key="4">
    <source>
        <dbReference type="ARBA" id="ARBA00023027"/>
    </source>
</evidence>
<dbReference type="InterPro" id="IPR013328">
    <property type="entry name" value="6PGD_dom2"/>
</dbReference>
<comment type="pathway">
    <text evidence="5">Amino-acid degradation; L-valine degradation.</text>
</comment>
<dbReference type="InterPro" id="IPR029154">
    <property type="entry name" value="HIBADH-like_NADP-bd"/>
</dbReference>
<dbReference type="Proteomes" id="UP000763641">
    <property type="component" value="Unassembled WGS sequence"/>
</dbReference>
<protein>
    <recommendedName>
        <fullName evidence="5">3-hydroxyisobutyrate dehydrogenase</fullName>
        <shortName evidence="5">HIBADH</shortName>
        <ecNumber evidence="5">1.1.1.31</ecNumber>
    </recommendedName>
</protein>
<comment type="catalytic activity">
    <reaction evidence="5">
        <text>3-hydroxy-2-methylpropanoate + NAD(+) = 2-methyl-3-oxopropanoate + NADH + H(+)</text>
        <dbReference type="Rhea" id="RHEA:17681"/>
        <dbReference type="ChEBI" id="CHEBI:11805"/>
        <dbReference type="ChEBI" id="CHEBI:15378"/>
        <dbReference type="ChEBI" id="CHEBI:57540"/>
        <dbReference type="ChEBI" id="CHEBI:57700"/>
        <dbReference type="ChEBI" id="CHEBI:57945"/>
        <dbReference type="EC" id="1.1.1.31"/>
    </reaction>
</comment>
<dbReference type="GO" id="GO:0008442">
    <property type="term" value="F:3-hydroxyisobutyrate dehydrogenase activity"/>
    <property type="evidence" value="ECO:0007669"/>
    <property type="project" value="UniProtKB-EC"/>
</dbReference>
<proteinExistence type="inferred from homology"/>
<reference evidence="8 9" key="1">
    <citation type="submission" date="2020-12" db="EMBL/GenBank/DDBJ databases">
        <title>Sphingomonas sp.</title>
        <authorList>
            <person name="Kim M.K."/>
        </authorList>
    </citation>
    <scope>NUCLEOTIDE SEQUENCE [LARGE SCALE GENOMIC DNA]</scope>
    <source>
        <strain evidence="8 9">BT552</strain>
    </source>
</reference>
<evidence type="ECO:0000256" key="3">
    <source>
        <dbReference type="ARBA" id="ARBA00023002"/>
    </source>
</evidence>
<dbReference type="EMBL" id="JAFEMC010000001">
    <property type="protein sequence ID" value="MBM6575756.1"/>
    <property type="molecule type" value="Genomic_DNA"/>
</dbReference>
<dbReference type="Pfam" id="PF14833">
    <property type="entry name" value="NAD_binding_11"/>
    <property type="match status" value="1"/>
</dbReference>
<evidence type="ECO:0000256" key="5">
    <source>
        <dbReference type="RuleBase" id="RU910714"/>
    </source>
</evidence>
<dbReference type="SUPFAM" id="SSF51735">
    <property type="entry name" value="NAD(P)-binding Rossmann-fold domains"/>
    <property type="match status" value="1"/>
</dbReference>
<dbReference type="Gene3D" id="3.40.50.720">
    <property type="entry name" value="NAD(P)-binding Rossmann-like Domain"/>
    <property type="match status" value="1"/>
</dbReference>
<dbReference type="Gene3D" id="1.10.1040.10">
    <property type="entry name" value="N-(1-d-carboxylethyl)-l-norvaline Dehydrogenase, domain 2"/>
    <property type="match status" value="1"/>
</dbReference>
<dbReference type="Pfam" id="PF03446">
    <property type="entry name" value="NAD_binding_2"/>
    <property type="match status" value="1"/>
</dbReference>
<dbReference type="RefSeq" id="WP_204195737.1">
    <property type="nucleotide sequence ID" value="NZ_JAFEMC010000001.1"/>
</dbReference>
<dbReference type="NCBIfam" id="TIGR01692">
    <property type="entry name" value="HIBADH"/>
    <property type="match status" value="1"/>
</dbReference>
<dbReference type="InterPro" id="IPR036291">
    <property type="entry name" value="NAD(P)-bd_dom_sf"/>
</dbReference>
<feature type="domain" description="3-hydroxyisobutyrate dehydrogenase-like NAD-binding" evidence="7">
    <location>
        <begin position="162"/>
        <end position="288"/>
    </location>
</feature>
<evidence type="ECO:0000256" key="1">
    <source>
        <dbReference type="ARBA" id="ARBA00009080"/>
    </source>
</evidence>
<feature type="domain" description="6-phosphogluconate dehydrogenase NADP-binding" evidence="6">
    <location>
        <begin position="4"/>
        <end position="156"/>
    </location>
</feature>
<dbReference type="SUPFAM" id="SSF48179">
    <property type="entry name" value="6-phosphogluconate dehydrogenase C-terminal domain-like"/>
    <property type="match status" value="1"/>
</dbReference>
<dbReference type="EC" id="1.1.1.31" evidence="5"/>
<comment type="caution">
    <text evidence="8">The sequence shown here is derived from an EMBL/GenBank/DDBJ whole genome shotgun (WGS) entry which is preliminary data.</text>
</comment>
<dbReference type="InterPro" id="IPR006115">
    <property type="entry name" value="6PGDH_NADP-bd"/>
</dbReference>
<keyword evidence="4 5" id="KW-0520">NAD</keyword>
<evidence type="ECO:0000259" key="7">
    <source>
        <dbReference type="Pfam" id="PF14833"/>
    </source>
</evidence>
<sequence length="289" mass="28979">MARVAIIGLGNMGGGMAANLAKAGHTVRAFDLSEDALIRAEAAGCTRGTSAPDAAQDAEAVVTMLPAGTHVASVYDELYAVLAPDTLLIDCSTIDVATARRVAEAAAAKGFVAVDAPVSGGIAAAAAGTLTFMVGGTDAGFDRAKPLLDDMGKAVIRAGGNGAGQAAKMCNNMLLGATMIATCEAFVMAQKLGLDPQAFYDIASVSSGQSWSTTSYCPVPGVGPTTPADNDYKGGFATALMLKDLRLAMAAAADANAATPMGSRAAELYEAFAAEGNGAVDFSGIIRTL</sequence>
<name>A0ABS2D4C6_9SPHN</name>
<keyword evidence="2 5" id="KW-0101">Branched-chain amino acid catabolism</keyword>
<evidence type="ECO:0000313" key="8">
    <source>
        <dbReference type="EMBL" id="MBM6575756.1"/>
    </source>
</evidence>
<dbReference type="PANTHER" id="PTHR22981:SF7">
    <property type="entry name" value="3-HYDROXYISOBUTYRATE DEHYDROGENASE, MITOCHONDRIAL"/>
    <property type="match status" value="1"/>
</dbReference>
<comment type="similarity">
    <text evidence="1 5">Belongs to the HIBADH-related family.</text>
</comment>